<feature type="compositionally biased region" description="Pro residues" evidence="7">
    <location>
        <begin position="318"/>
        <end position="330"/>
    </location>
</feature>
<feature type="region of interest" description="Disordered" evidence="7">
    <location>
        <begin position="266"/>
        <end position="360"/>
    </location>
</feature>
<dbReference type="InterPro" id="IPR010432">
    <property type="entry name" value="RDD"/>
</dbReference>
<dbReference type="PROSITE" id="PS50006">
    <property type="entry name" value="FHA_DOMAIN"/>
    <property type="match status" value="1"/>
</dbReference>
<sequence length="471" mass="49662">MPGPTTAPRSPPTSARPTAPCSPCPASTPRSSSPASRSASSPARCSTSATASPSRSPTPEPHAVTQHPPSLTYPIAQLERRFVAFAVDRLLAWSLLAAVGVGTVMFVSDEVWTVVGAVAGAMVLLWLVLAVVLGISGTSPGKAMAGLRVVHHGTGTPIGVGPALLRSFVLGASGLPTFGIGVATLAWTAVEDRGRQRRGWHDHLAHTVVVDVRPVVEVADTDSGDGPRHIVNLTAMRLVPAPPVEVVKTPERSEHSVRRQPLPADLAAPPAATAPQPAPQQQQPQQAPLPAPAPAPMPQPARPHPQRSPQQAPQQSWPQPPSPQQPAPRQPPHHQQPHHQQPHHQQPHHQQPPARPPAAAPARWRVHFDNGESFVIAGLALVGRRPEARSGENVAHLIPLASADMSVSKTHAQFGPASDGTIVVMDRGSTNGTVLVRQGVSRQLAPGKPAALVEGDKVVYGDREMTISREH</sequence>
<dbReference type="GO" id="GO:0005886">
    <property type="term" value="C:plasma membrane"/>
    <property type="evidence" value="ECO:0007669"/>
    <property type="project" value="UniProtKB-SubCell"/>
</dbReference>
<protein>
    <submittedName>
        <fullName evidence="10">FHA domain-containing protein</fullName>
    </submittedName>
</protein>
<dbReference type="InterPro" id="IPR000253">
    <property type="entry name" value="FHA_dom"/>
</dbReference>
<dbReference type="Gene3D" id="2.60.200.20">
    <property type="match status" value="1"/>
</dbReference>
<dbReference type="PANTHER" id="PTHR36115:SF6">
    <property type="entry name" value="PROLINE-RICH ANTIGEN HOMOLOG"/>
    <property type="match status" value="1"/>
</dbReference>
<reference evidence="10 11" key="1">
    <citation type="submission" date="2019-04" db="EMBL/GenBank/DDBJ databases">
        <title>Three New Species of Nocardioides, Nocardioides euryhalodurans sp. nov., Nocardioides seonyuensis sp. nov. and Nocardioides eburneoflavus sp. nov. Isolated from Soil.</title>
        <authorList>
            <person name="Roh S.G."/>
            <person name="Lee C."/>
            <person name="Kim M.-K."/>
            <person name="Kim S.B."/>
        </authorList>
    </citation>
    <scope>NUCLEOTIDE SEQUENCE [LARGE SCALE GENOMIC DNA]</scope>
    <source>
        <strain evidence="10 11">MMS17-SY213</strain>
    </source>
</reference>
<dbReference type="AlphaFoldDB" id="A0A4Z1CK76"/>
<evidence type="ECO:0000256" key="3">
    <source>
        <dbReference type="ARBA" id="ARBA00022553"/>
    </source>
</evidence>
<feature type="region of interest" description="Disordered" evidence="7">
    <location>
        <begin position="1"/>
        <end position="69"/>
    </location>
</feature>
<keyword evidence="4 8" id="KW-0812">Transmembrane</keyword>
<dbReference type="InterPro" id="IPR008984">
    <property type="entry name" value="SMAD_FHA_dom_sf"/>
</dbReference>
<evidence type="ECO:0000256" key="4">
    <source>
        <dbReference type="ARBA" id="ARBA00022692"/>
    </source>
</evidence>
<proteinExistence type="predicted"/>
<keyword evidence="11" id="KW-1185">Reference proteome</keyword>
<feature type="compositionally biased region" description="Low complexity" evidence="7">
    <location>
        <begin position="266"/>
        <end position="286"/>
    </location>
</feature>
<gene>
    <name evidence="10" type="ORF">EXE59_10245</name>
</gene>
<dbReference type="Proteomes" id="UP000297496">
    <property type="component" value="Unassembled WGS sequence"/>
</dbReference>
<feature type="transmembrane region" description="Helical" evidence="8">
    <location>
        <begin position="90"/>
        <end position="108"/>
    </location>
</feature>
<dbReference type="PANTHER" id="PTHR36115">
    <property type="entry name" value="PROLINE-RICH ANTIGEN HOMOLOG-RELATED"/>
    <property type="match status" value="1"/>
</dbReference>
<comment type="subcellular location">
    <subcellularLocation>
        <location evidence="1">Cell membrane</location>
        <topology evidence="1">Multi-pass membrane protein</topology>
    </subcellularLocation>
</comment>
<evidence type="ECO:0000313" key="10">
    <source>
        <dbReference type="EMBL" id="TGN64290.1"/>
    </source>
</evidence>
<dbReference type="SUPFAM" id="SSF49879">
    <property type="entry name" value="SMAD/FHA domain"/>
    <property type="match status" value="1"/>
</dbReference>
<feature type="transmembrane region" description="Helical" evidence="8">
    <location>
        <begin position="114"/>
        <end position="135"/>
    </location>
</feature>
<feature type="compositionally biased region" description="Low complexity" evidence="7">
    <location>
        <begin position="12"/>
        <end position="57"/>
    </location>
</feature>
<keyword evidence="5 8" id="KW-1133">Transmembrane helix</keyword>
<feature type="compositionally biased region" description="Low complexity" evidence="7">
    <location>
        <begin position="307"/>
        <end position="317"/>
    </location>
</feature>
<keyword evidence="3" id="KW-0597">Phosphoprotein</keyword>
<evidence type="ECO:0000256" key="8">
    <source>
        <dbReference type="SAM" id="Phobius"/>
    </source>
</evidence>
<dbReference type="InterPro" id="IPR051791">
    <property type="entry name" value="Pra-immunoreactive"/>
</dbReference>
<evidence type="ECO:0000256" key="6">
    <source>
        <dbReference type="ARBA" id="ARBA00023136"/>
    </source>
</evidence>
<feature type="compositionally biased region" description="Basic residues" evidence="7">
    <location>
        <begin position="331"/>
        <end position="347"/>
    </location>
</feature>
<accession>A0A4Z1CK76</accession>
<dbReference type="EMBL" id="SRRO01000001">
    <property type="protein sequence ID" value="TGN64290.1"/>
    <property type="molecule type" value="Genomic_DNA"/>
</dbReference>
<organism evidence="10 11">
    <name type="scientific">Nocardioides eburneiflavus</name>
    <dbReference type="NCBI Taxonomy" id="2518372"/>
    <lineage>
        <taxon>Bacteria</taxon>
        <taxon>Bacillati</taxon>
        <taxon>Actinomycetota</taxon>
        <taxon>Actinomycetes</taxon>
        <taxon>Propionibacteriales</taxon>
        <taxon>Nocardioidaceae</taxon>
        <taxon>Nocardioides</taxon>
    </lineage>
</organism>
<evidence type="ECO:0000256" key="7">
    <source>
        <dbReference type="SAM" id="MobiDB-lite"/>
    </source>
</evidence>
<feature type="compositionally biased region" description="Pro residues" evidence="7">
    <location>
        <begin position="287"/>
        <end position="303"/>
    </location>
</feature>
<dbReference type="OrthoDB" id="3254248at2"/>
<evidence type="ECO:0000256" key="2">
    <source>
        <dbReference type="ARBA" id="ARBA00022475"/>
    </source>
</evidence>
<dbReference type="Pfam" id="PF06271">
    <property type="entry name" value="RDD"/>
    <property type="match status" value="1"/>
</dbReference>
<comment type="caution">
    <text evidence="10">The sequence shown here is derived from an EMBL/GenBank/DDBJ whole genome shotgun (WGS) entry which is preliminary data.</text>
</comment>
<keyword evidence="6 8" id="KW-0472">Membrane</keyword>
<name>A0A4Z1CK76_9ACTN</name>
<evidence type="ECO:0000259" key="9">
    <source>
        <dbReference type="PROSITE" id="PS50006"/>
    </source>
</evidence>
<evidence type="ECO:0000256" key="1">
    <source>
        <dbReference type="ARBA" id="ARBA00004651"/>
    </source>
</evidence>
<evidence type="ECO:0000313" key="11">
    <source>
        <dbReference type="Proteomes" id="UP000297496"/>
    </source>
</evidence>
<evidence type="ECO:0000256" key="5">
    <source>
        <dbReference type="ARBA" id="ARBA00022989"/>
    </source>
</evidence>
<feature type="compositionally biased region" description="Pro residues" evidence="7">
    <location>
        <begin position="1"/>
        <end position="11"/>
    </location>
</feature>
<feature type="domain" description="FHA" evidence="9">
    <location>
        <begin position="380"/>
        <end position="440"/>
    </location>
</feature>
<dbReference type="Pfam" id="PF00498">
    <property type="entry name" value="FHA"/>
    <property type="match status" value="1"/>
</dbReference>
<keyword evidence="2" id="KW-1003">Cell membrane</keyword>